<proteinExistence type="predicted"/>
<keyword evidence="3" id="KW-0157">Chromophore</keyword>
<evidence type="ECO:0000313" key="5">
    <source>
        <dbReference type="Proteomes" id="UP001189429"/>
    </source>
</evidence>
<sequence>MPYTSEGGVSGGESEGALCMLEGAWTQERANVLQKGVDDIFQRRADSSDLGRLKFSFTIADPGIEGCPLIGCSAGFVELCGYSFDEIVGRNCKFLVDPVPPELVDSGARRLAREFCAAVAEGRDYRVPSADRRPWMPEGKPHEDGIFLVQTNARKDGSLFRNMFYLKPMGIEERNYIVGLQTSLDEGDAEVMAAAHGACETLDKNMIELEKLLAGKFWIYTSMRRQVNACDESSYGLEAQ</sequence>
<dbReference type="SUPFAM" id="SSF55785">
    <property type="entry name" value="PYP-like sensor domain (PAS domain)"/>
    <property type="match status" value="1"/>
</dbReference>
<keyword evidence="1" id="KW-0285">Flavoprotein</keyword>
<dbReference type="Proteomes" id="UP001189429">
    <property type="component" value="Unassembled WGS sequence"/>
</dbReference>
<evidence type="ECO:0000256" key="2">
    <source>
        <dbReference type="ARBA" id="ARBA00022643"/>
    </source>
</evidence>
<dbReference type="EMBL" id="CAUYUJ010018805">
    <property type="protein sequence ID" value="CAK0886456.1"/>
    <property type="molecule type" value="Genomic_DNA"/>
</dbReference>
<dbReference type="PANTHER" id="PTHR47429:SF2">
    <property type="entry name" value="PROTEIN TWIN LOV 1"/>
    <property type="match status" value="1"/>
</dbReference>
<accession>A0ABN9WN64</accession>
<evidence type="ECO:0008006" key="6">
    <source>
        <dbReference type="Google" id="ProtNLM"/>
    </source>
</evidence>
<evidence type="ECO:0000256" key="1">
    <source>
        <dbReference type="ARBA" id="ARBA00022630"/>
    </source>
</evidence>
<name>A0ABN9WN64_9DINO</name>
<evidence type="ECO:0000256" key="3">
    <source>
        <dbReference type="ARBA" id="ARBA00022991"/>
    </source>
</evidence>
<dbReference type="PANTHER" id="PTHR47429">
    <property type="entry name" value="PROTEIN TWIN LOV 1"/>
    <property type="match status" value="1"/>
</dbReference>
<dbReference type="InterPro" id="IPR035965">
    <property type="entry name" value="PAS-like_dom_sf"/>
</dbReference>
<keyword evidence="2" id="KW-0288">FMN</keyword>
<reference evidence="4" key="1">
    <citation type="submission" date="2023-10" db="EMBL/GenBank/DDBJ databases">
        <authorList>
            <person name="Chen Y."/>
            <person name="Shah S."/>
            <person name="Dougan E. K."/>
            <person name="Thang M."/>
            <person name="Chan C."/>
        </authorList>
    </citation>
    <scope>NUCLEOTIDE SEQUENCE [LARGE SCALE GENOMIC DNA]</scope>
</reference>
<evidence type="ECO:0000313" key="4">
    <source>
        <dbReference type="EMBL" id="CAK0886456.1"/>
    </source>
</evidence>
<gene>
    <name evidence="4" type="ORF">PCOR1329_LOCUS67797</name>
</gene>
<keyword evidence="5" id="KW-1185">Reference proteome</keyword>
<comment type="caution">
    <text evidence="4">The sequence shown here is derived from an EMBL/GenBank/DDBJ whole genome shotgun (WGS) entry which is preliminary data.</text>
</comment>
<organism evidence="4 5">
    <name type="scientific">Prorocentrum cordatum</name>
    <dbReference type="NCBI Taxonomy" id="2364126"/>
    <lineage>
        <taxon>Eukaryota</taxon>
        <taxon>Sar</taxon>
        <taxon>Alveolata</taxon>
        <taxon>Dinophyceae</taxon>
        <taxon>Prorocentrales</taxon>
        <taxon>Prorocentraceae</taxon>
        <taxon>Prorocentrum</taxon>
    </lineage>
</organism>
<dbReference type="Gene3D" id="3.30.450.20">
    <property type="entry name" value="PAS domain"/>
    <property type="match status" value="1"/>
</dbReference>
<protein>
    <recommendedName>
        <fullName evidence="6">PAS domain-containing protein</fullName>
    </recommendedName>
</protein>